<protein>
    <submittedName>
        <fullName evidence="1">Uncharacterized protein</fullName>
    </submittedName>
</protein>
<name>A0AC61S0F7_9FIRM</name>
<gene>
    <name evidence="1" type="ORF">E5329_02950</name>
</gene>
<accession>A0AC61S0F7</accession>
<dbReference type="EMBL" id="SRYA01000004">
    <property type="protein sequence ID" value="TGY97824.1"/>
    <property type="molecule type" value="Genomic_DNA"/>
</dbReference>
<sequence>MNKRRNLQKNPPMELQMDETDSKLHEIYEHFTNTWEYNETLGNLDFDIDFLLDILDVKEYRRLEEYLLYYCSRKDELLFRLGFKYAWALFSECSKPI</sequence>
<evidence type="ECO:0000313" key="1">
    <source>
        <dbReference type="EMBL" id="TGY97824.1"/>
    </source>
</evidence>
<proteinExistence type="predicted"/>
<dbReference type="Proteomes" id="UP000304953">
    <property type="component" value="Unassembled WGS sequence"/>
</dbReference>
<evidence type="ECO:0000313" key="2">
    <source>
        <dbReference type="Proteomes" id="UP000304953"/>
    </source>
</evidence>
<comment type="caution">
    <text evidence="1">The sequence shown here is derived from an EMBL/GenBank/DDBJ whole genome shotgun (WGS) entry which is preliminary data.</text>
</comment>
<reference evidence="1" key="1">
    <citation type="submission" date="2019-04" db="EMBL/GenBank/DDBJ databases">
        <title>Microbes associate with the intestines of laboratory mice.</title>
        <authorList>
            <person name="Navarre W."/>
            <person name="Wong E."/>
            <person name="Huang K."/>
            <person name="Tropini C."/>
            <person name="Ng K."/>
            <person name="Yu B."/>
        </authorList>
    </citation>
    <scope>NUCLEOTIDE SEQUENCE</scope>
    <source>
        <strain evidence="1">NM01_1-7b</strain>
    </source>
</reference>
<keyword evidence="2" id="KW-1185">Reference proteome</keyword>
<organism evidence="1 2">
    <name type="scientific">Petralouisia muris</name>
    <dbReference type="NCBI Taxonomy" id="3032872"/>
    <lineage>
        <taxon>Bacteria</taxon>
        <taxon>Bacillati</taxon>
        <taxon>Bacillota</taxon>
        <taxon>Clostridia</taxon>
        <taxon>Lachnospirales</taxon>
        <taxon>Lachnospiraceae</taxon>
        <taxon>Petralouisia</taxon>
    </lineage>
</organism>